<dbReference type="Proteomes" id="UP000648187">
    <property type="component" value="Unassembled WGS sequence"/>
</dbReference>
<accession>A0A835L036</accession>
<gene>
    <name evidence="3" type="ORF">HW555_011976</name>
</gene>
<evidence type="ECO:0008006" key="5">
    <source>
        <dbReference type="Google" id="ProtNLM"/>
    </source>
</evidence>
<sequence>MSEVSTTPVALNIYEEALNEDTTCDLSSQGLQEVPELTSPYLSALYLQNNALTTLPSDIFITLKHLKYLDLRDNQLTDIPTSIKLHCNLSHLLLQNNKLTTLPNELGTVPNLKVLQLGGNPLMYPPREIINAGVSTVKKFLNEQYIDEMFVNDESRSDITGDVVSSNGLYPEHYSQDGRSYNSVLDEAKLKKAMHVRVNERDSDDSDEELYAKVKGKCPKLAKSRTKMPTYYQSSKYVKPPRSDGKTLFEAKIKESYMKDLALKKHKELLESMDKILQGRKNLELLKNWRSDYRMGKYTKKGSYKIDSNNYPYDTNPDYMTILNRDDLEKDLPDKYRKRLVRRCKPTVPRKSNNDVHLALKIKQLFDNLESIELNRKDMTPRTEQKMLMNEIQKISEIRQKLMELSTTNSKTAEVE</sequence>
<dbReference type="InterPro" id="IPR032675">
    <property type="entry name" value="LRR_dom_sf"/>
</dbReference>
<dbReference type="InterPro" id="IPR050216">
    <property type="entry name" value="LRR_domain-containing"/>
</dbReference>
<dbReference type="SMART" id="SM00369">
    <property type="entry name" value="LRR_TYP"/>
    <property type="match status" value="4"/>
</dbReference>
<dbReference type="InterPro" id="IPR003591">
    <property type="entry name" value="Leu-rich_rpt_typical-subtyp"/>
</dbReference>
<keyword evidence="2" id="KW-0677">Repeat</keyword>
<organism evidence="3 4">
    <name type="scientific">Spodoptera exigua</name>
    <name type="common">Beet armyworm</name>
    <name type="synonym">Noctua fulgens</name>
    <dbReference type="NCBI Taxonomy" id="7107"/>
    <lineage>
        <taxon>Eukaryota</taxon>
        <taxon>Metazoa</taxon>
        <taxon>Ecdysozoa</taxon>
        <taxon>Arthropoda</taxon>
        <taxon>Hexapoda</taxon>
        <taxon>Insecta</taxon>
        <taxon>Pterygota</taxon>
        <taxon>Neoptera</taxon>
        <taxon>Endopterygota</taxon>
        <taxon>Lepidoptera</taxon>
        <taxon>Glossata</taxon>
        <taxon>Ditrysia</taxon>
        <taxon>Noctuoidea</taxon>
        <taxon>Noctuidae</taxon>
        <taxon>Amphipyrinae</taxon>
        <taxon>Spodoptera</taxon>
    </lineage>
</organism>
<evidence type="ECO:0000313" key="4">
    <source>
        <dbReference type="Proteomes" id="UP000648187"/>
    </source>
</evidence>
<evidence type="ECO:0000313" key="3">
    <source>
        <dbReference type="EMBL" id="KAF9408307.1"/>
    </source>
</evidence>
<dbReference type="EMBL" id="JACKWZ010000392">
    <property type="protein sequence ID" value="KAF9408307.1"/>
    <property type="molecule type" value="Genomic_DNA"/>
</dbReference>
<dbReference type="GO" id="GO:0005737">
    <property type="term" value="C:cytoplasm"/>
    <property type="evidence" value="ECO:0007669"/>
    <property type="project" value="TreeGrafter"/>
</dbReference>
<reference evidence="3" key="1">
    <citation type="submission" date="2020-08" db="EMBL/GenBank/DDBJ databases">
        <title>Spodoptera exigua strain:BAW_Kor-Di-RS1 Genome sequencing and assembly.</title>
        <authorList>
            <person name="Kim J."/>
            <person name="Nam H.Y."/>
            <person name="Kwon M."/>
            <person name="Choi J.H."/>
            <person name="Cho S.R."/>
            <person name="Kim G.-H."/>
        </authorList>
    </citation>
    <scope>NUCLEOTIDE SEQUENCE</scope>
    <source>
        <strain evidence="3">BAW_Kor-Di-RS1</strain>
        <tissue evidence="3">Whole-body</tissue>
    </source>
</reference>
<protein>
    <recommendedName>
        <fullName evidence="5">Leucine-rich repeat-containing protein 27</fullName>
    </recommendedName>
</protein>
<dbReference type="SUPFAM" id="SSF52058">
    <property type="entry name" value="L domain-like"/>
    <property type="match status" value="1"/>
</dbReference>
<evidence type="ECO:0000256" key="1">
    <source>
        <dbReference type="ARBA" id="ARBA00022614"/>
    </source>
</evidence>
<keyword evidence="1" id="KW-0433">Leucine-rich repeat</keyword>
<dbReference type="Gene3D" id="3.80.10.10">
    <property type="entry name" value="Ribonuclease Inhibitor"/>
    <property type="match status" value="1"/>
</dbReference>
<dbReference type="PANTHER" id="PTHR48051">
    <property type="match status" value="1"/>
</dbReference>
<dbReference type="PANTHER" id="PTHR48051:SF35">
    <property type="entry name" value="LEUCINE-RICH REPEAT-CONTAINING PROTEIN 27"/>
    <property type="match status" value="1"/>
</dbReference>
<dbReference type="AlphaFoldDB" id="A0A835L036"/>
<dbReference type="InterPro" id="IPR001611">
    <property type="entry name" value="Leu-rich_rpt"/>
</dbReference>
<evidence type="ECO:0000256" key="2">
    <source>
        <dbReference type="ARBA" id="ARBA00022737"/>
    </source>
</evidence>
<name>A0A835L036_SPOEX</name>
<comment type="caution">
    <text evidence="3">The sequence shown here is derived from an EMBL/GenBank/DDBJ whole genome shotgun (WGS) entry which is preliminary data.</text>
</comment>
<proteinExistence type="predicted"/>
<dbReference type="PROSITE" id="PS51450">
    <property type="entry name" value="LRR"/>
    <property type="match status" value="2"/>
</dbReference>
<dbReference type="Pfam" id="PF13855">
    <property type="entry name" value="LRR_8"/>
    <property type="match status" value="1"/>
</dbReference>
<keyword evidence="4" id="KW-1185">Reference proteome</keyword>